<keyword evidence="4" id="KW-0723">Serine/threonine-protein kinase</keyword>
<evidence type="ECO:0000256" key="5">
    <source>
        <dbReference type="SAM" id="MobiDB-lite"/>
    </source>
</evidence>
<dbReference type="EMBL" id="JH767236">
    <property type="protein sequence ID" value="EQC26263.1"/>
    <property type="molecule type" value="Genomic_DNA"/>
</dbReference>
<dbReference type="Gene3D" id="3.30.200.20">
    <property type="entry name" value="Phosphorylase Kinase, domain 1"/>
    <property type="match status" value="1"/>
</dbReference>
<dbReference type="Pfam" id="PF00069">
    <property type="entry name" value="Pkinase"/>
    <property type="match status" value="1"/>
</dbReference>
<dbReference type="InterPro" id="IPR017441">
    <property type="entry name" value="Protein_kinase_ATP_BS"/>
</dbReference>
<dbReference type="GO" id="GO:0005737">
    <property type="term" value="C:cytoplasm"/>
    <property type="evidence" value="ECO:0007669"/>
    <property type="project" value="TreeGrafter"/>
</dbReference>
<dbReference type="GO" id="GO:0005524">
    <property type="term" value="F:ATP binding"/>
    <property type="evidence" value="ECO:0007669"/>
    <property type="project" value="UniProtKB-UniRule"/>
</dbReference>
<comment type="similarity">
    <text evidence="4">Belongs to the protein kinase superfamily.</text>
</comment>
<dbReference type="PANTHER" id="PTHR44167">
    <property type="entry name" value="OVARIAN-SPECIFIC SERINE/THREONINE-PROTEIN KINASE LOK-RELATED"/>
    <property type="match status" value="1"/>
</dbReference>
<dbReference type="VEuPathDB" id="FungiDB:SDRG_15924"/>
<dbReference type="Proteomes" id="UP000030762">
    <property type="component" value="Unassembled WGS sequence"/>
</dbReference>
<dbReference type="SUPFAM" id="SSF56112">
    <property type="entry name" value="Protein kinase-like (PK-like)"/>
    <property type="match status" value="1"/>
</dbReference>
<dbReference type="InterPro" id="IPR008271">
    <property type="entry name" value="Ser/Thr_kinase_AS"/>
</dbReference>
<proteinExistence type="inferred from homology"/>
<dbReference type="InParanoid" id="T0R2K9"/>
<feature type="binding site" evidence="3">
    <location>
        <position position="116"/>
    </location>
    <ligand>
        <name>ATP</name>
        <dbReference type="ChEBI" id="CHEBI:30616"/>
    </ligand>
</feature>
<dbReference type="RefSeq" id="XP_008620332.1">
    <property type="nucleotide sequence ID" value="XM_008622110.1"/>
</dbReference>
<dbReference type="GO" id="GO:0004674">
    <property type="term" value="F:protein serine/threonine kinase activity"/>
    <property type="evidence" value="ECO:0007669"/>
    <property type="project" value="UniProtKB-KW"/>
</dbReference>
<dbReference type="GO" id="GO:0044773">
    <property type="term" value="P:mitotic DNA damage checkpoint signaling"/>
    <property type="evidence" value="ECO:0007669"/>
    <property type="project" value="TreeGrafter"/>
</dbReference>
<evidence type="ECO:0000313" key="7">
    <source>
        <dbReference type="EMBL" id="EQC26263.1"/>
    </source>
</evidence>
<dbReference type="SMART" id="SM00220">
    <property type="entry name" value="S_TKc"/>
    <property type="match status" value="1"/>
</dbReference>
<dbReference type="OrthoDB" id="10264738at2759"/>
<evidence type="ECO:0000256" key="1">
    <source>
        <dbReference type="ARBA" id="ARBA00022741"/>
    </source>
</evidence>
<dbReference type="PROSITE" id="PS50011">
    <property type="entry name" value="PROTEIN_KINASE_DOM"/>
    <property type="match status" value="1"/>
</dbReference>
<gene>
    <name evidence="7" type="ORF">SDRG_15924</name>
</gene>
<dbReference type="Gene3D" id="1.10.510.10">
    <property type="entry name" value="Transferase(Phosphotransferase) domain 1"/>
    <property type="match status" value="1"/>
</dbReference>
<keyword evidence="8" id="KW-1185">Reference proteome</keyword>
<keyword evidence="7" id="KW-0808">Transferase</keyword>
<feature type="compositionally biased region" description="Polar residues" evidence="5">
    <location>
        <begin position="53"/>
        <end position="68"/>
    </location>
</feature>
<evidence type="ECO:0000313" key="8">
    <source>
        <dbReference type="Proteomes" id="UP000030762"/>
    </source>
</evidence>
<evidence type="ECO:0000256" key="2">
    <source>
        <dbReference type="ARBA" id="ARBA00022840"/>
    </source>
</evidence>
<evidence type="ECO:0000259" key="6">
    <source>
        <dbReference type="PROSITE" id="PS50011"/>
    </source>
</evidence>
<dbReference type="GeneID" id="19956651"/>
<evidence type="ECO:0000256" key="3">
    <source>
        <dbReference type="PROSITE-ProRule" id="PRU10141"/>
    </source>
</evidence>
<keyword evidence="2 3" id="KW-0067">ATP-binding</keyword>
<dbReference type="AlphaFoldDB" id="T0R2K9"/>
<dbReference type="eggNOG" id="KOG0664">
    <property type="taxonomic scope" value="Eukaryota"/>
</dbReference>
<organism evidence="7 8">
    <name type="scientific">Saprolegnia diclina (strain VS20)</name>
    <dbReference type="NCBI Taxonomy" id="1156394"/>
    <lineage>
        <taxon>Eukaryota</taxon>
        <taxon>Sar</taxon>
        <taxon>Stramenopiles</taxon>
        <taxon>Oomycota</taxon>
        <taxon>Saprolegniomycetes</taxon>
        <taxon>Saprolegniales</taxon>
        <taxon>Saprolegniaceae</taxon>
        <taxon>Saprolegnia</taxon>
    </lineage>
</organism>
<accession>T0R2K9</accession>
<sequence length="445" mass="49276">MLSGWQPPLNFYFQDPTELAIITRSMETVCSSAELRLASTLLNVPPGAKPRPQSVSSARRQTPQQLRQLATKKRPPSPPEDRWLAGYTKIKKLGAGGFGTVWQVIDAKTSAAFALKQIPKDEALMSNAVASAITEARVGTTLFAGVDVVGDKLRQRLPPSSSSSSSAKGPQLECIAQLYRVIETKHDLWLLFEQGGETLHNMLFEIKGDFYQGSRVYKILHKPLYVAMQENIQLLKTLLRQLISAVATLTELGVVHADIKPDNILVTSTLLPNGKRELHLKLIDFGAAFRAASPRLSSATTPEYVPPDIHELLRTKHSANHIKLYFEDHCTPHAFDMWSVGSVFLEIAAGVPIWFAFKSRVDESAKPRLVTGLMSAPGRHPDKIALRQTYVAGNLAKCLRDSPGMNVESKRWQHGVDLLQRMLTVCPRQRISPQEALAHPFLSAL</sequence>
<dbReference type="PANTHER" id="PTHR44167:SF24">
    <property type="entry name" value="SERINE_THREONINE-PROTEIN KINASE CHK2"/>
    <property type="match status" value="1"/>
</dbReference>
<evidence type="ECO:0000256" key="4">
    <source>
        <dbReference type="RuleBase" id="RU000304"/>
    </source>
</evidence>
<feature type="domain" description="Protein kinase" evidence="6">
    <location>
        <begin position="87"/>
        <end position="442"/>
    </location>
</feature>
<feature type="region of interest" description="Disordered" evidence="5">
    <location>
        <begin position="43"/>
        <end position="82"/>
    </location>
</feature>
<dbReference type="PROSITE" id="PS00108">
    <property type="entry name" value="PROTEIN_KINASE_ST"/>
    <property type="match status" value="1"/>
</dbReference>
<keyword evidence="7" id="KW-0418">Kinase</keyword>
<protein>
    <submittedName>
        <fullName evidence="7">CILIATE-C4 protein kinase</fullName>
    </submittedName>
</protein>
<dbReference type="InterPro" id="IPR011009">
    <property type="entry name" value="Kinase-like_dom_sf"/>
</dbReference>
<reference evidence="7 8" key="1">
    <citation type="submission" date="2012-04" db="EMBL/GenBank/DDBJ databases">
        <title>The Genome Sequence of Saprolegnia declina VS20.</title>
        <authorList>
            <consortium name="The Broad Institute Genome Sequencing Platform"/>
            <person name="Russ C."/>
            <person name="Nusbaum C."/>
            <person name="Tyler B."/>
            <person name="van West P."/>
            <person name="Dieguez-Uribeondo J."/>
            <person name="de Bruijn I."/>
            <person name="Tripathy S."/>
            <person name="Jiang R."/>
            <person name="Young S.K."/>
            <person name="Zeng Q."/>
            <person name="Gargeya S."/>
            <person name="Fitzgerald M."/>
            <person name="Haas B."/>
            <person name="Abouelleil A."/>
            <person name="Alvarado L."/>
            <person name="Arachchi H.M."/>
            <person name="Berlin A."/>
            <person name="Chapman S.B."/>
            <person name="Goldberg J."/>
            <person name="Griggs A."/>
            <person name="Gujja S."/>
            <person name="Hansen M."/>
            <person name="Howarth C."/>
            <person name="Imamovic A."/>
            <person name="Larimer J."/>
            <person name="McCowen C."/>
            <person name="Montmayeur A."/>
            <person name="Murphy C."/>
            <person name="Neiman D."/>
            <person name="Pearson M."/>
            <person name="Priest M."/>
            <person name="Roberts A."/>
            <person name="Saif S."/>
            <person name="Shea T."/>
            <person name="Sisk P."/>
            <person name="Sykes S."/>
            <person name="Wortman J."/>
            <person name="Nusbaum C."/>
            <person name="Birren B."/>
        </authorList>
    </citation>
    <scope>NUCLEOTIDE SEQUENCE [LARGE SCALE GENOMIC DNA]</scope>
    <source>
        <strain evidence="7 8">VS20</strain>
    </source>
</reference>
<dbReference type="OMA" id="CPRQRIS"/>
<keyword evidence="1 3" id="KW-0547">Nucleotide-binding</keyword>
<name>T0R2K9_SAPDV</name>
<dbReference type="GO" id="GO:0005634">
    <property type="term" value="C:nucleus"/>
    <property type="evidence" value="ECO:0007669"/>
    <property type="project" value="TreeGrafter"/>
</dbReference>
<dbReference type="InterPro" id="IPR000719">
    <property type="entry name" value="Prot_kinase_dom"/>
</dbReference>
<dbReference type="PROSITE" id="PS00107">
    <property type="entry name" value="PROTEIN_KINASE_ATP"/>
    <property type="match status" value="1"/>
</dbReference>
<dbReference type="STRING" id="1156394.T0R2K9"/>